<feature type="transmembrane region" description="Helical" evidence="1">
    <location>
        <begin position="21"/>
        <end position="48"/>
    </location>
</feature>
<keyword evidence="1" id="KW-0472">Membrane</keyword>
<evidence type="ECO:0000313" key="4">
    <source>
        <dbReference type="Proteomes" id="UP000790833"/>
    </source>
</evidence>
<dbReference type="Gene3D" id="3.40.50.1820">
    <property type="entry name" value="alpha/beta hydrolase"/>
    <property type="match status" value="1"/>
</dbReference>
<dbReference type="OrthoDB" id="6130531at2759"/>
<dbReference type="SUPFAM" id="SSF53474">
    <property type="entry name" value="alpha/beta-Hydrolases"/>
    <property type="match status" value="1"/>
</dbReference>
<protein>
    <recommendedName>
        <fullName evidence="2">Partial AB-hydrolase lipase domain-containing protein</fullName>
    </recommendedName>
</protein>
<name>A0A9P8AGP3_9ASCO</name>
<evidence type="ECO:0000256" key="1">
    <source>
        <dbReference type="SAM" id="Phobius"/>
    </source>
</evidence>
<keyword evidence="1" id="KW-1133">Transmembrane helix</keyword>
<feature type="domain" description="Partial AB-hydrolase lipase" evidence="2">
    <location>
        <begin position="87"/>
        <end position="146"/>
    </location>
</feature>
<sequence>MDYNKYTPSPRQTGHNFIVKYWYLFTSFFSSLVFVQVLINGAVTYHLWNKITGSEKSNEPVDVDENTYIPREPYNDIDQMKPSKDLRYYCLHMGLDLEEYRIVTEDDYVLPLHRLIDPKVSSEERNMKKPILLQHGLLSCSSAYVTPGFNSLAYYFLEQGYDVWLGNNRSWFEPMHNTIEGNLMHSEEYWDWDILHLAYYDLPCIIKTVLSHKPNHEKLVYVGHSQGCTQSILMLKNGNLSEVHEMIEFYIALAPAIFPGNLFHHRAFIKFIHSRGKLGYKLIFGCCSFLRYLSIARSYLYSTKLFGSLTYYMFKYLFGWNARNWCKDRRIWHFNFIFNVTYVSSRLMNWWLSEWVPQGFSNQLLAPKAYKTRANAMPQSEFDVDDTQSYFPFSKQWFTNDLKTVPMLIFTAGQDFLVDGERLRTHMRTYEKNYIAGENLFLHHLDDYNHVDVIWAEDVVGKIG</sequence>
<organism evidence="3 4">
    <name type="scientific">Scheffersomyces spartinae</name>
    <dbReference type="NCBI Taxonomy" id="45513"/>
    <lineage>
        <taxon>Eukaryota</taxon>
        <taxon>Fungi</taxon>
        <taxon>Dikarya</taxon>
        <taxon>Ascomycota</taxon>
        <taxon>Saccharomycotina</taxon>
        <taxon>Pichiomycetes</taxon>
        <taxon>Debaryomycetaceae</taxon>
        <taxon>Scheffersomyces</taxon>
    </lineage>
</organism>
<dbReference type="EMBL" id="JAHMUF010000021">
    <property type="protein sequence ID" value="KAG7191965.1"/>
    <property type="molecule type" value="Genomic_DNA"/>
</dbReference>
<keyword evidence="4" id="KW-1185">Reference proteome</keyword>
<comment type="caution">
    <text evidence="3">The sequence shown here is derived from an EMBL/GenBank/DDBJ whole genome shotgun (WGS) entry which is preliminary data.</text>
</comment>
<dbReference type="GeneID" id="66115945"/>
<dbReference type="InterPro" id="IPR006693">
    <property type="entry name" value="AB_hydrolase_lipase"/>
</dbReference>
<dbReference type="Proteomes" id="UP000790833">
    <property type="component" value="Unassembled WGS sequence"/>
</dbReference>
<dbReference type="PANTHER" id="PTHR11005">
    <property type="entry name" value="LYSOSOMAL ACID LIPASE-RELATED"/>
    <property type="match status" value="1"/>
</dbReference>
<dbReference type="GO" id="GO:0006629">
    <property type="term" value="P:lipid metabolic process"/>
    <property type="evidence" value="ECO:0007669"/>
    <property type="project" value="InterPro"/>
</dbReference>
<proteinExistence type="predicted"/>
<evidence type="ECO:0000259" key="2">
    <source>
        <dbReference type="Pfam" id="PF04083"/>
    </source>
</evidence>
<accession>A0A9P8AGP3</accession>
<dbReference type="AlphaFoldDB" id="A0A9P8AGP3"/>
<dbReference type="InterPro" id="IPR029058">
    <property type="entry name" value="AB_hydrolase_fold"/>
</dbReference>
<reference evidence="3" key="1">
    <citation type="submission" date="2021-03" db="EMBL/GenBank/DDBJ databases">
        <authorList>
            <person name="Palmer J.M."/>
        </authorList>
    </citation>
    <scope>NUCLEOTIDE SEQUENCE</scope>
    <source>
        <strain evidence="3">ARV_011</strain>
    </source>
</reference>
<evidence type="ECO:0000313" key="3">
    <source>
        <dbReference type="EMBL" id="KAG7191965.1"/>
    </source>
</evidence>
<dbReference type="RefSeq" id="XP_043047516.1">
    <property type="nucleotide sequence ID" value="XM_043193329.1"/>
</dbReference>
<gene>
    <name evidence="3" type="ORF">KQ657_002571</name>
</gene>
<keyword evidence="1" id="KW-0812">Transmembrane</keyword>
<dbReference type="Pfam" id="PF04083">
    <property type="entry name" value="Abhydro_lipase"/>
    <property type="match status" value="1"/>
</dbReference>